<evidence type="ECO:0000313" key="5">
    <source>
        <dbReference type="Proteomes" id="UP000242188"/>
    </source>
</evidence>
<feature type="repeat" description="ANK" evidence="3">
    <location>
        <begin position="135"/>
        <end position="167"/>
    </location>
</feature>
<feature type="repeat" description="ANK" evidence="3">
    <location>
        <begin position="337"/>
        <end position="362"/>
    </location>
</feature>
<gene>
    <name evidence="4" type="ORF">KP79_PYT11759</name>
</gene>
<keyword evidence="5" id="KW-1185">Reference proteome</keyword>
<keyword evidence="1" id="KW-0677">Repeat</keyword>
<dbReference type="EMBL" id="NEDP02005531">
    <property type="protein sequence ID" value="OWF39298.1"/>
    <property type="molecule type" value="Genomic_DNA"/>
</dbReference>
<feature type="repeat" description="ANK" evidence="3">
    <location>
        <begin position="202"/>
        <end position="235"/>
    </location>
</feature>
<dbReference type="PROSITE" id="PS50088">
    <property type="entry name" value="ANK_REPEAT"/>
    <property type="match status" value="6"/>
</dbReference>
<dbReference type="PRINTS" id="PR01415">
    <property type="entry name" value="ANKYRIN"/>
</dbReference>
<feature type="repeat" description="ANK" evidence="3">
    <location>
        <begin position="102"/>
        <end position="134"/>
    </location>
</feature>
<dbReference type="Proteomes" id="UP000242188">
    <property type="component" value="Unassembled WGS sequence"/>
</dbReference>
<evidence type="ECO:0000313" key="4">
    <source>
        <dbReference type="EMBL" id="OWF39298.1"/>
    </source>
</evidence>
<dbReference type="InterPro" id="IPR036770">
    <property type="entry name" value="Ankyrin_rpt-contain_sf"/>
</dbReference>
<reference evidence="4 5" key="1">
    <citation type="journal article" date="2017" name="Nat. Ecol. Evol.">
        <title>Scallop genome provides insights into evolution of bilaterian karyotype and development.</title>
        <authorList>
            <person name="Wang S."/>
            <person name="Zhang J."/>
            <person name="Jiao W."/>
            <person name="Li J."/>
            <person name="Xun X."/>
            <person name="Sun Y."/>
            <person name="Guo X."/>
            <person name="Huan P."/>
            <person name="Dong B."/>
            <person name="Zhang L."/>
            <person name="Hu X."/>
            <person name="Sun X."/>
            <person name="Wang J."/>
            <person name="Zhao C."/>
            <person name="Wang Y."/>
            <person name="Wang D."/>
            <person name="Huang X."/>
            <person name="Wang R."/>
            <person name="Lv J."/>
            <person name="Li Y."/>
            <person name="Zhang Z."/>
            <person name="Liu B."/>
            <person name="Lu W."/>
            <person name="Hui Y."/>
            <person name="Liang J."/>
            <person name="Zhou Z."/>
            <person name="Hou R."/>
            <person name="Li X."/>
            <person name="Liu Y."/>
            <person name="Li H."/>
            <person name="Ning X."/>
            <person name="Lin Y."/>
            <person name="Zhao L."/>
            <person name="Xing Q."/>
            <person name="Dou J."/>
            <person name="Li Y."/>
            <person name="Mao J."/>
            <person name="Guo H."/>
            <person name="Dou H."/>
            <person name="Li T."/>
            <person name="Mu C."/>
            <person name="Jiang W."/>
            <person name="Fu Q."/>
            <person name="Fu X."/>
            <person name="Miao Y."/>
            <person name="Liu J."/>
            <person name="Yu Q."/>
            <person name="Li R."/>
            <person name="Liao H."/>
            <person name="Li X."/>
            <person name="Kong Y."/>
            <person name="Jiang Z."/>
            <person name="Chourrout D."/>
            <person name="Li R."/>
            <person name="Bao Z."/>
        </authorList>
    </citation>
    <scope>NUCLEOTIDE SEQUENCE [LARGE SCALE GENOMIC DNA]</scope>
    <source>
        <strain evidence="4 5">PY_sf001</strain>
    </source>
</reference>
<feature type="repeat" description="ANK" evidence="3">
    <location>
        <begin position="304"/>
        <end position="336"/>
    </location>
</feature>
<feature type="repeat" description="ANK" evidence="3">
    <location>
        <begin position="69"/>
        <end position="101"/>
    </location>
</feature>
<evidence type="ECO:0000256" key="3">
    <source>
        <dbReference type="PROSITE-ProRule" id="PRU00023"/>
    </source>
</evidence>
<dbReference type="PANTHER" id="PTHR24173:SF74">
    <property type="entry name" value="ANKYRIN REPEAT DOMAIN-CONTAINING PROTEIN 16"/>
    <property type="match status" value="1"/>
</dbReference>
<evidence type="ECO:0000256" key="1">
    <source>
        <dbReference type="ARBA" id="ARBA00022737"/>
    </source>
</evidence>
<sequence length="396" mass="42790">MVELPCSFLSASALKCAQSNIYGDTCIKEYVRNGYVVLVMVIKQNKKAKLQSCDVGSHDTWLTVTYPKSGDNLLHCAARLGHVHLLKFLHEAGANLELPNFDGKRPLHEAAQAGHLDCVKYLLSQDVSVDSLKRADWTPLMLASVKLDQKVIQVLIHSGADPCLRNKDGWNSFHLACREGVLSIVKFFHNCNGDLGDTVSKNGRTPLHTTALHGRYEVASFLLEHCGYSVDMKDSCGSTPFMDAMRSGHVNVGQLLFEKQQASVDVVDNVGFQSIHQAAQAGQEGSVRYLVETRGLEVDTLTTAGSTALAVASKEGQLAVLECLLGAGAKVNSVDTKGRSALHIASGAQHADCVKVLLHHGAVLAPDGAGKTPEQLAKKDNVIQMFKEHISNLDES</sequence>
<protein>
    <submittedName>
        <fullName evidence="4">Ankyrin repeat domain-containing protein 16</fullName>
    </submittedName>
</protein>
<keyword evidence="2 3" id="KW-0040">ANK repeat</keyword>
<comment type="caution">
    <text evidence="4">The sequence shown here is derived from an EMBL/GenBank/DDBJ whole genome shotgun (WGS) entry which is preliminary data.</text>
</comment>
<evidence type="ECO:0000256" key="2">
    <source>
        <dbReference type="ARBA" id="ARBA00023043"/>
    </source>
</evidence>
<dbReference type="Gene3D" id="1.25.40.20">
    <property type="entry name" value="Ankyrin repeat-containing domain"/>
    <property type="match status" value="1"/>
</dbReference>
<dbReference type="PANTHER" id="PTHR24173">
    <property type="entry name" value="ANKYRIN REPEAT CONTAINING"/>
    <property type="match status" value="1"/>
</dbReference>
<name>A0A210PS47_MIZYE</name>
<accession>A0A210PS47</accession>
<dbReference type="PROSITE" id="PS50297">
    <property type="entry name" value="ANK_REP_REGION"/>
    <property type="match status" value="5"/>
</dbReference>
<proteinExistence type="predicted"/>
<dbReference type="Pfam" id="PF12796">
    <property type="entry name" value="Ank_2"/>
    <property type="match status" value="2"/>
</dbReference>
<organism evidence="4 5">
    <name type="scientific">Mizuhopecten yessoensis</name>
    <name type="common">Japanese scallop</name>
    <name type="synonym">Patinopecten yessoensis</name>
    <dbReference type="NCBI Taxonomy" id="6573"/>
    <lineage>
        <taxon>Eukaryota</taxon>
        <taxon>Metazoa</taxon>
        <taxon>Spiralia</taxon>
        <taxon>Lophotrochozoa</taxon>
        <taxon>Mollusca</taxon>
        <taxon>Bivalvia</taxon>
        <taxon>Autobranchia</taxon>
        <taxon>Pteriomorphia</taxon>
        <taxon>Pectinida</taxon>
        <taxon>Pectinoidea</taxon>
        <taxon>Pectinidae</taxon>
        <taxon>Mizuhopecten</taxon>
    </lineage>
</organism>
<dbReference type="AlphaFoldDB" id="A0A210PS47"/>
<dbReference type="SMART" id="SM00248">
    <property type="entry name" value="ANK"/>
    <property type="match status" value="10"/>
</dbReference>
<dbReference type="OrthoDB" id="4772757at2759"/>
<dbReference type="SUPFAM" id="SSF48403">
    <property type="entry name" value="Ankyrin repeat"/>
    <property type="match status" value="1"/>
</dbReference>
<dbReference type="STRING" id="6573.A0A210PS47"/>
<dbReference type="InterPro" id="IPR002110">
    <property type="entry name" value="Ankyrin_rpt"/>
</dbReference>
<dbReference type="Pfam" id="PF00023">
    <property type="entry name" value="Ank"/>
    <property type="match status" value="1"/>
</dbReference>